<dbReference type="InterPro" id="IPR001119">
    <property type="entry name" value="SLH_dom"/>
</dbReference>
<protein>
    <recommendedName>
        <fullName evidence="1">SLH domain-containing protein</fullName>
    </recommendedName>
</protein>
<evidence type="ECO:0000313" key="2">
    <source>
        <dbReference type="EMBL" id="QGQ93827.1"/>
    </source>
</evidence>
<feature type="domain" description="SLH" evidence="1">
    <location>
        <begin position="67"/>
        <end position="130"/>
    </location>
</feature>
<dbReference type="Proteomes" id="UP000426246">
    <property type="component" value="Chromosome"/>
</dbReference>
<evidence type="ECO:0000313" key="3">
    <source>
        <dbReference type="Proteomes" id="UP000426246"/>
    </source>
</evidence>
<dbReference type="KEGG" id="ppsc:EHS13_02345"/>
<name>A0A6B8RD07_9BACL</name>
<dbReference type="EMBL" id="CP034235">
    <property type="protein sequence ID" value="QGQ93827.1"/>
    <property type="molecule type" value="Genomic_DNA"/>
</dbReference>
<gene>
    <name evidence="2" type="ORF">EHS13_02345</name>
</gene>
<reference evidence="3" key="1">
    <citation type="submission" date="2018-11" db="EMBL/GenBank/DDBJ databases">
        <title>Complete genome sequence of Paenibacillus sp. ML311-T8.</title>
        <authorList>
            <person name="Nam Y.-D."/>
            <person name="Kang J."/>
            <person name="Chung W.-H."/>
            <person name="Park Y.S."/>
        </authorList>
    </citation>
    <scope>NUCLEOTIDE SEQUENCE [LARGE SCALE GENOMIC DNA]</scope>
    <source>
        <strain evidence="3">ML311-T8</strain>
    </source>
</reference>
<evidence type="ECO:0000259" key="1">
    <source>
        <dbReference type="PROSITE" id="PS51272"/>
    </source>
</evidence>
<dbReference type="RefSeq" id="WP_155698825.1">
    <property type="nucleotide sequence ID" value="NZ_CP034235.1"/>
</dbReference>
<proteinExistence type="predicted"/>
<dbReference type="PROSITE" id="PS51272">
    <property type="entry name" value="SLH"/>
    <property type="match status" value="1"/>
</dbReference>
<keyword evidence="3" id="KW-1185">Reference proteome</keyword>
<dbReference type="AlphaFoldDB" id="A0A6B8RD07"/>
<organism evidence="2 3">
    <name type="scientific">Paenibacillus psychroresistens</name>
    <dbReference type="NCBI Taxonomy" id="1778678"/>
    <lineage>
        <taxon>Bacteria</taxon>
        <taxon>Bacillati</taxon>
        <taxon>Bacillota</taxon>
        <taxon>Bacilli</taxon>
        <taxon>Bacillales</taxon>
        <taxon>Paenibacillaceae</taxon>
        <taxon>Paenibacillus</taxon>
    </lineage>
</organism>
<accession>A0A6B8RD07</accession>
<sequence length="379" mass="42521">MILNVSTVFADVKVYEGQYLQQANTLKALGLFQGTAKGFELTRKPSRVEGAVMLLRLLGKEDTANEQKNKHPFKDVPKWADSAIGYMYANHLTSGITPTSFGSNDDLSALQYATFILRALGYDDTLGDFKWNQSIDKLLELNIIKPEQKDQLNSTVFLRDHVALLSFNSLKASMKSNVELSATLIEKGVITLATAQTTGVVSRSVPQITNGKGITFLHTKYDDMNLVVRADDMDTALKSYTSIAIQSFDNQEQYDAEVKKVETNTLDYNQFLLTNSAKTSDVNLVKLYDHRLIKGGYSRNGDDAQKVFFCLTVFYNEFQVPLGYMKNQLPLVGEKESNMFEYDSTNKTENVKVTPQQIIPEGVEILKRKAQKPAPFELQ</sequence>